<dbReference type="EMBL" id="JAZBJM010000002">
    <property type="protein sequence ID" value="MEM0517763.1"/>
    <property type="molecule type" value="Genomic_DNA"/>
</dbReference>
<evidence type="ECO:0000313" key="3">
    <source>
        <dbReference type="Proteomes" id="UP001388259"/>
    </source>
</evidence>
<keyword evidence="1" id="KW-0808">Transferase</keyword>
<dbReference type="Proteomes" id="UP001390963">
    <property type="component" value="Unassembled WGS sequence"/>
</dbReference>
<dbReference type="Pfam" id="PF08843">
    <property type="entry name" value="AbiEii"/>
    <property type="match status" value="1"/>
</dbReference>
<organism evidence="1 3">
    <name type="scientific">Aequorivita flava</name>
    <dbReference type="NCBI Taxonomy" id="3114371"/>
    <lineage>
        <taxon>Bacteria</taxon>
        <taxon>Pseudomonadati</taxon>
        <taxon>Bacteroidota</taxon>
        <taxon>Flavobacteriia</taxon>
        <taxon>Flavobacteriales</taxon>
        <taxon>Flavobacteriaceae</taxon>
        <taxon>Aequorivita</taxon>
    </lineage>
</organism>
<protein>
    <submittedName>
        <fullName evidence="1">Nucleotidyl transferase AbiEii/AbiGii toxin family protein</fullName>
    </submittedName>
</protein>
<reference evidence="1 4" key="1">
    <citation type="submission" date="2024-01" db="EMBL/GenBank/DDBJ databases">
        <title>Aequorivita flavus sp. nov., isolated from deep-sea sediment.</title>
        <authorList>
            <person name="Chen X."/>
        </authorList>
    </citation>
    <scope>NUCLEOTIDE SEQUENCE</scope>
    <source>
        <strain evidence="1">MCCC 1A16923</strain>
        <strain evidence="2 4">MCCC 1A16935</strain>
    </source>
</reference>
<dbReference type="RefSeq" id="WP_279449899.1">
    <property type="nucleotide sequence ID" value="NZ_JAZBJM010000002.1"/>
</dbReference>
<dbReference type="Proteomes" id="UP001388259">
    <property type="component" value="Unassembled WGS sequence"/>
</dbReference>
<accession>A0AB35YSY0</accession>
<dbReference type="InterPro" id="IPR014942">
    <property type="entry name" value="AbiEii"/>
</dbReference>
<comment type="caution">
    <text evidence="1">The sequence shown here is derived from an EMBL/GenBank/DDBJ whole genome shotgun (WGS) entry which is preliminary data.</text>
</comment>
<evidence type="ECO:0000313" key="2">
    <source>
        <dbReference type="EMBL" id="MEM0572430.1"/>
    </source>
</evidence>
<evidence type="ECO:0000313" key="4">
    <source>
        <dbReference type="Proteomes" id="UP001390963"/>
    </source>
</evidence>
<dbReference type="AlphaFoldDB" id="A0AB35YSY0"/>
<dbReference type="EMBL" id="JBANCF010000002">
    <property type="protein sequence ID" value="MEM0572430.1"/>
    <property type="molecule type" value="Genomic_DNA"/>
</dbReference>
<name>A0AB35YSY0_9FLAO</name>
<dbReference type="GO" id="GO:0016740">
    <property type="term" value="F:transferase activity"/>
    <property type="evidence" value="ECO:0007669"/>
    <property type="project" value="UniProtKB-KW"/>
</dbReference>
<keyword evidence="4" id="KW-1185">Reference proteome</keyword>
<sequence length="203" mass="23465">MLYKQNVDAQLLELLDKLMRSEIFIGFDLVGGTALALQIGHRLSVDIDMFGNSEINELEFNRELSRFGNPLVLKKSKNIIVYSINGIKVDFVNYRYPLLKKTKKVDSIRLLSLEDIAAMKLNAISGRGSKRDFIDLYFLLKTFSLKEMIGFYNKKYEDGSQFLVLKSLTYFEDAEKEEMPVMTKPTAWESVKEKILQETINLR</sequence>
<proteinExistence type="predicted"/>
<gene>
    <name evidence="2" type="ORF">VZD24_02780</name>
    <name evidence="1" type="ORF">VZD85_05325</name>
</gene>
<evidence type="ECO:0000313" key="1">
    <source>
        <dbReference type="EMBL" id="MEM0517763.1"/>
    </source>
</evidence>